<keyword evidence="2" id="KW-0812">Transmembrane</keyword>
<dbReference type="RefSeq" id="XP_008082918.1">
    <property type="nucleotide sequence ID" value="XM_008084727.1"/>
</dbReference>
<dbReference type="KEGG" id="glz:GLAREA_13070"/>
<proteinExistence type="predicted"/>
<dbReference type="GeneID" id="19472110"/>
<feature type="region of interest" description="Disordered" evidence="1">
    <location>
        <begin position="90"/>
        <end position="115"/>
    </location>
</feature>
<organism evidence="3 4">
    <name type="scientific">Glarea lozoyensis (strain ATCC 20868 / MF5171)</name>
    <dbReference type="NCBI Taxonomy" id="1116229"/>
    <lineage>
        <taxon>Eukaryota</taxon>
        <taxon>Fungi</taxon>
        <taxon>Dikarya</taxon>
        <taxon>Ascomycota</taxon>
        <taxon>Pezizomycotina</taxon>
        <taxon>Leotiomycetes</taxon>
        <taxon>Helotiales</taxon>
        <taxon>Helotiaceae</taxon>
        <taxon>Glarea</taxon>
    </lineage>
</organism>
<dbReference type="HOGENOM" id="CLU_372563_0_0_1"/>
<dbReference type="eggNOG" id="ENOG502SAP5">
    <property type="taxonomic scope" value="Eukaryota"/>
</dbReference>
<evidence type="ECO:0000256" key="2">
    <source>
        <dbReference type="SAM" id="Phobius"/>
    </source>
</evidence>
<feature type="transmembrane region" description="Helical" evidence="2">
    <location>
        <begin position="606"/>
        <end position="625"/>
    </location>
</feature>
<dbReference type="AlphaFoldDB" id="S3CUD3"/>
<reference evidence="3 4" key="1">
    <citation type="journal article" date="2013" name="BMC Genomics">
        <title>Genomics-driven discovery of the pneumocandin biosynthetic gene cluster in the fungus Glarea lozoyensis.</title>
        <authorList>
            <person name="Chen L."/>
            <person name="Yue Q."/>
            <person name="Zhang X."/>
            <person name="Xiang M."/>
            <person name="Wang C."/>
            <person name="Li S."/>
            <person name="Che Y."/>
            <person name="Ortiz-Lopez F.J."/>
            <person name="Bills G.F."/>
            <person name="Liu X."/>
            <person name="An Z."/>
        </authorList>
    </citation>
    <scope>NUCLEOTIDE SEQUENCE [LARGE SCALE GENOMIC DNA]</scope>
    <source>
        <strain evidence="4">ATCC 20868 / MF5171</strain>
    </source>
</reference>
<gene>
    <name evidence="3" type="ORF">GLAREA_13070</name>
</gene>
<protein>
    <submittedName>
        <fullName evidence="3">Uncharacterized protein</fullName>
    </submittedName>
</protein>
<dbReference type="Proteomes" id="UP000016922">
    <property type="component" value="Unassembled WGS sequence"/>
</dbReference>
<dbReference type="OrthoDB" id="3344043at2759"/>
<feature type="transmembrane region" description="Helical" evidence="2">
    <location>
        <begin position="259"/>
        <end position="280"/>
    </location>
</feature>
<evidence type="ECO:0000256" key="1">
    <source>
        <dbReference type="SAM" id="MobiDB-lite"/>
    </source>
</evidence>
<evidence type="ECO:0000313" key="4">
    <source>
        <dbReference type="Proteomes" id="UP000016922"/>
    </source>
</evidence>
<feature type="transmembrane region" description="Helical" evidence="2">
    <location>
        <begin position="46"/>
        <end position="67"/>
    </location>
</feature>
<keyword evidence="2" id="KW-1133">Transmembrane helix</keyword>
<dbReference type="OMA" id="TWSWIVY"/>
<keyword evidence="4" id="KW-1185">Reference proteome</keyword>
<sequence>MNDSVKVQLTSSKKNQLHRPQLVLLTNFTAGAGTGGQARPNRTASILSIALSVTIPVLLFFLSVILARHYWRRHTHKTIETEYTIQPCEDADTGVKSQPSKNERPSSAGKASGSGRVPWKFGVSACIAILPLVTLLAVLISLLLRYHVKPSSHSRADFVYNESGSDPTAFYVDFDATQYTTVASWTSTIALLLPGFLTTLLWHRQSEQLSSDALFSRHERLLTPYQLSLLLGLKSGTLGSLWEYLSYAKSRRREKQSMFLSHTGFVVLISTVLGLGLWMVDTWLHIGTSTVSFTTSSQSGTIDDPMESWGRTLTPNCTSSNSAFIGDPYSCIMERLLADVPPILTDPEKFVAVISGRDTESDIVTVTVGEERVAYIGPTFHRENLDYHANTYAVRSACQTIDEWCYLSPQNGLNGTTVLSQHSFREMWQLCTIVASGVFGLVTSFFTDQKWQEVMTVDNTANAFYTVSRIDSRIRPSPYGLPAYWSLQSNSFPTFNNFIGCSTELVNLTYTYVKGSLKSTEMSPLNNLDLVNAIFLPTLYNFDPFLSSGAATTATVDNRESALENWIDTWHRHYLSLAVLAVEPADNLDQQQRYSRLVARIPKAPLLTLGVLLLLSILFNAWVLFHSLRRTDLRATQPKQEIISIAGLAASAFDKNVTNRGQPVNVAWDLFEGSKEETMSTRVGIGENPVGGHRFFAFCGGHGDPIIEGRIETVKSEAELSGIKVSESAVAVEDSTSGDNGIGSRT</sequence>
<accession>S3CUD3</accession>
<keyword evidence="2" id="KW-0472">Membrane</keyword>
<name>S3CUD3_GLAL2</name>
<feature type="transmembrane region" description="Helical" evidence="2">
    <location>
        <begin position="121"/>
        <end position="144"/>
    </location>
</feature>
<dbReference type="EMBL" id="KE145366">
    <property type="protein sequence ID" value="EPE30022.1"/>
    <property type="molecule type" value="Genomic_DNA"/>
</dbReference>
<feature type="transmembrane region" description="Helical" evidence="2">
    <location>
        <begin position="182"/>
        <end position="202"/>
    </location>
</feature>
<evidence type="ECO:0000313" key="3">
    <source>
        <dbReference type="EMBL" id="EPE30022.1"/>
    </source>
</evidence>